<accession>A0A1F6A794</accession>
<dbReference type="InterPro" id="IPR012337">
    <property type="entry name" value="RNaseH-like_sf"/>
</dbReference>
<dbReference type="GO" id="GO:0015074">
    <property type="term" value="P:DNA integration"/>
    <property type="evidence" value="ECO:0007669"/>
    <property type="project" value="InterPro"/>
</dbReference>
<dbReference type="Proteomes" id="UP000177092">
    <property type="component" value="Unassembled WGS sequence"/>
</dbReference>
<dbReference type="Pfam" id="PF13683">
    <property type="entry name" value="rve_3"/>
    <property type="match status" value="1"/>
</dbReference>
<organism evidence="2 3">
    <name type="scientific">Candidatus Gottesmanbacteria bacterium RIFCSPHIGHO2_02_FULL_40_13</name>
    <dbReference type="NCBI Taxonomy" id="1798384"/>
    <lineage>
        <taxon>Bacteria</taxon>
        <taxon>Candidatus Gottesmaniibacteriota</taxon>
    </lineage>
</organism>
<feature type="domain" description="Integrase catalytic" evidence="1">
    <location>
        <begin position="1"/>
        <end position="54"/>
    </location>
</feature>
<sequence length="66" mass="8292">MDNIFTERLWRNVKYEEVYLKDYATVLEANEQIGKYFEFYNYERPHQSLQYKTPAEIYFERRKNIV</sequence>
<evidence type="ECO:0000313" key="2">
    <source>
        <dbReference type="EMBL" id="OGG20598.1"/>
    </source>
</evidence>
<dbReference type="AlphaFoldDB" id="A0A1F6A794"/>
<dbReference type="SUPFAM" id="SSF53098">
    <property type="entry name" value="Ribonuclease H-like"/>
    <property type="match status" value="1"/>
</dbReference>
<evidence type="ECO:0000259" key="1">
    <source>
        <dbReference type="Pfam" id="PF13683"/>
    </source>
</evidence>
<protein>
    <recommendedName>
        <fullName evidence="1">Integrase catalytic domain-containing protein</fullName>
    </recommendedName>
</protein>
<dbReference type="EMBL" id="MFJN01000041">
    <property type="protein sequence ID" value="OGG20598.1"/>
    <property type="molecule type" value="Genomic_DNA"/>
</dbReference>
<proteinExistence type="predicted"/>
<gene>
    <name evidence="2" type="ORF">A3D03_05300</name>
</gene>
<evidence type="ECO:0000313" key="3">
    <source>
        <dbReference type="Proteomes" id="UP000177092"/>
    </source>
</evidence>
<reference evidence="2 3" key="1">
    <citation type="journal article" date="2016" name="Nat. Commun.">
        <title>Thousands of microbial genomes shed light on interconnected biogeochemical processes in an aquifer system.</title>
        <authorList>
            <person name="Anantharaman K."/>
            <person name="Brown C.T."/>
            <person name="Hug L.A."/>
            <person name="Sharon I."/>
            <person name="Castelle C.J."/>
            <person name="Probst A.J."/>
            <person name="Thomas B.C."/>
            <person name="Singh A."/>
            <person name="Wilkins M.J."/>
            <person name="Karaoz U."/>
            <person name="Brodie E.L."/>
            <person name="Williams K.H."/>
            <person name="Hubbard S.S."/>
            <person name="Banfield J.F."/>
        </authorList>
    </citation>
    <scope>NUCLEOTIDE SEQUENCE [LARGE SCALE GENOMIC DNA]</scope>
</reference>
<name>A0A1F6A794_9BACT</name>
<dbReference type="InterPro" id="IPR001584">
    <property type="entry name" value="Integrase_cat-core"/>
</dbReference>
<comment type="caution">
    <text evidence="2">The sequence shown here is derived from an EMBL/GenBank/DDBJ whole genome shotgun (WGS) entry which is preliminary data.</text>
</comment>